<evidence type="ECO:0000313" key="2">
    <source>
        <dbReference type="Proteomes" id="UP000053328"/>
    </source>
</evidence>
<keyword evidence="2" id="KW-1185">Reference proteome</keyword>
<dbReference type="InterPro" id="IPR011011">
    <property type="entry name" value="Znf_FYVE_PHD"/>
</dbReference>
<dbReference type="EMBL" id="KN847497">
    <property type="protein sequence ID" value="KIW12808.1"/>
    <property type="molecule type" value="Genomic_DNA"/>
</dbReference>
<name>A0A0D2B1J4_9EURO</name>
<dbReference type="Proteomes" id="UP000053328">
    <property type="component" value="Unassembled WGS sequence"/>
</dbReference>
<accession>A0A0D2B1J4</accession>
<dbReference type="AlphaFoldDB" id="A0A0D2B1J4"/>
<evidence type="ECO:0000313" key="1">
    <source>
        <dbReference type="EMBL" id="KIW12808.1"/>
    </source>
</evidence>
<dbReference type="OrthoDB" id="10459750at2759"/>
<dbReference type="HOGENOM" id="CLU_486630_0_0_1"/>
<dbReference type="Gene3D" id="3.30.40.10">
    <property type="entry name" value="Zinc/RING finger domain, C3HC4 (zinc finger)"/>
    <property type="match status" value="1"/>
</dbReference>
<organism evidence="1 2">
    <name type="scientific">Exophiala spinifera</name>
    <dbReference type="NCBI Taxonomy" id="91928"/>
    <lineage>
        <taxon>Eukaryota</taxon>
        <taxon>Fungi</taxon>
        <taxon>Dikarya</taxon>
        <taxon>Ascomycota</taxon>
        <taxon>Pezizomycotina</taxon>
        <taxon>Eurotiomycetes</taxon>
        <taxon>Chaetothyriomycetidae</taxon>
        <taxon>Chaetothyriales</taxon>
        <taxon>Herpotrichiellaceae</taxon>
        <taxon>Exophiala</taxon>
    </lineage>
</organism>
<dbReference type="RefSeq" id="XP_016233024.1">
    <property type="nucleotide sequence ID" value="XM_016382321.1"/>
</dbReference>
<sequence length="560" mass="62848">MGTRAGARWSREEVFQLLCTLNDNIEHIAPQTVPTDDNQMEILMKRVISEASMLLSRTLPFDITPSRVENKLSSLWANFGPPTGSKPPYALYQYGAFTKTLPGLEDPKNGFPGMLNEMAEYLKTQKPPSKSLQIPISQVQRKSERVGVRDDHTDPIVCRCGFSHHIACIHCDCCFTWQHTLCYYDTGVDDELPEKHMCDECLGVSTIQDDGKESYLAWNLTKAVRALRLESPKIDSGNHSEEKTVLAESEPGSYILGPFACPRDDDYFWGPINNDIRATMDDATSMTIEIAYSMLDTGLSIRRVNKTLGSDGGAALGNILEADRRRLCQNKLRTLMSQPTPKVGKIVRILAGLISEMVVNLTFYTSRSRAPSVDEIFHKLLLKKIMEQNGLQTLRDLRRNGLYSLIEKTNNPFLCCITEQATCMAEQVLKVLDSMMPTTSHERRSESEARQTALKQLFILMLRLRTHLALSERLYELRLTPIDTSLEGESMVDEMGNTIQPESTVETCLMPAVIEYELKNVNVPLEDFLLLSTGEIFLKESPESKPKGQVVSPAIVLVAS</sequence>
<dbReference type="SUPFAM" id="SSF57903">
    <property type="entry name" value="FYVE/PHD zinc finger"/>
    <property type="match status" value="1"/>
</dbReference>
<dbReference type="STRING" id="91928.A0A0D2B1J4"/>
<dbReference type="InterPro" id="IPR013083">
    <property type="entry name" value="Znf_RING/FYVE/PHD"/>
</dbReference>
<reference evidence="1 2" key="1">
    <citation type="submission" date="2015-01" db="EMBL/GenBank/DDBJ databases">
        <title>The Genome Sequence of Exophiala spinifera CBS89968.</title>
        <authorList>
            <consortium name="The Broad Institute Genomics Platform"/>
            <person name="Cuomo C."/>
            <person name="de Hoog S."/>
            <person name="Gorbushina A."/>
            <person name="Stielow B."/>
            <person name="Teixiera M."/>
            <person name="Abouelleil A."/>
            <person name="Chapman S.B."/>
            <person name="Priest M."/>
            <person name="Young S.K."/>
            <person name="Wortman J."/>
            <person name="Nusbaum C."/>
            <person name="Birren B."/>
        </authorList>
    </citation>
    <scope>NUCLEOTIDE SEQUENCE [LARGE SCALE GENOMIC DNA]</scope>
    <source>
        <strain evidence="1 2">CBS 89968</strain>
    </source>
</reference>
<gene>
    <name evidence="1" type="ORF">PV08_07995</name>
</gene>
<protein>
    <recommendedName>
        <fullName evidence="3">Zinc finger PHD-type domain-containing protein</fullName>
    </recommendedName>
</protein>
<dbReference type="VEuPathDB" id="FungiDB:PV08_07995"/>
<evidence type="ECO:0008006" key="3">
    <source>
        <dbReference type="Google" id="ProtNLM"/>
    </source>
</evidence>
<dbReference type="GeneID" id="27335078"/>
<proteinExistence type="predicted"/>